<keyword evidence="2" id="KW-1133">Transmembrane helix</keyword>
<dbReference type="eggNOG" id="ENOG502TEY4">
    <property type="taxonomic scope" value="Eukaryota"/>
</dbReference>
<dbReference type="OMA" id="PLMIHAG"/>
<keyword evidence="2" id="KW-0472">Membrane</keyword>
<name>R7Z4V9_CONA1</name>
<accession>R7Z4V9</accession>
<sequence>MAAGIIYIVLIQRRARPHTSASLTLAFEIGKLVLAFALWLWLILDAAFGPWDRYYRNRPEARHRRIVRAAISHVLIWILFVPTVAYAAYMWKHDKASVEDSTRDEEAAGEGETPNEQSPLLGR</sequence>
<evidence type="ECO:0000313" key="3">
    <source>
        <dbReference type="EMBL" id="EON69118.1"/>
    </source>
</evidence>
<feature type="region of interest" description="Disordered" evidence="1">
    <location>
        <begin position="100"/>
        <end position="123"/>
    </location>
</feature>
<dbReference type="GeneID" id="19905615"/>
<reference evidence="4" key="1">
    <citation type="submission" date="2012-06" db="EMBL/GenBank/DDBJ databases">
        <title>The genome sequence of Coniosporium apollinis CBS 100218.</title>
        <authorList>
            <consortium name="The Broad Institute Genome Sequencing Platform"/>
            <person name="Cuomo C."/>
            <person name="Gorbushina A."/>
            <person name="Noack S."/>
            <person name="Walker B."/>
            <person name="Young S.K."/>
            <person name="Zeng Q."/>
            <person name="Gargeya S."/>
            <person name="Fitzgerald M."/>
            <person name="Haas B."/>
            <person name="Abouelleil A."/>
            <person name="Alvarado L."/>
            <person name="Arachchi H.M."/>
            <person name="Berlin A.M."/>
            <person name="Chapman S.B."/>
            <person name="Goldberg J."/>
            <person name="Griggs A."/>
            <person name="Gujja S."/>
            <person name="Hansen M."/>
            <person name="Howarth C."/>
            <person name="Imamovic A."/>
            <person name="Larimer J."/>
            <person name="McCowan C."/>
            <person name="Montmayeur A."/>
            <person name="Murphy C."/>
            <person name="Neiman D."/>
            <person name="Pearson M."/>
            <person name="Priest M."/>
            <person name="Roberts A."/>
            <person name="Saif S."/>
            <person name="Shea T."/>
            <person name="Sisk P."/>
            <person name="Sykes S."/>
            <person name="Wortman J."/>
            <person name="Nusbaum C."/>
            <person name="Birren B."/>
        </authorList>
    </citation>
    <scope>NUCLEOTIDE SEQUENCE [LARGE SCALE GENOMIC DNA]</scope>
    <source>
        <strain evidence="4">CBS 100218</strain>
    </source>
</reference>
<dbReference type="RefSeq" id="XP_007784435.1">
    <property type="nucleotide sequence ID" value="XM_007786245.1"/>
</dbReference>
<protein>
    <submittedName>
        <fullName evidence="3">Uncharacterized protein</fullName>
    </submittedName>
</protein>
<gene>
    <name evidence="3" type="ORF">W97_08304</name>
</gene>
<keyword evidence="4" id="KW-1185">Reference proteome</keyword>
<keyword evidence="2" id="KW-0812">Transmembrane</keyword>
<dbReference type="OrthoDB" id="5239553at2759"/>
<feature type="compositionally biased region" description="Polar residues" evidence="1">
    <location>
        <begin position="114"/>
        <end position="123"/>
    </location>
</feature>
<organism evidence="3 4">
    <name type="scientific">Coniosporium apollinis (strain CBS 100218)</name>
    <name type="common">Rock-inhabiting black yeast</name>
    <dbReference type="NCBI Taxonomy" id="1168221"/>
    <lineage>
        <taxon>Eukaryota</taxon>
        <taxon>Fungi</taxon>
        <taxon>Dikarya</taxon>
        <taxon>Ascomycota</taxon>
        <taxon>Pezizomycotina</taxon>
        <taxon>Dothideomycetes</taxon>
        <taxon>Dothideomycetes incertae sedis</taxon>
        <taxon>Coniosporium</taxon>
    </lineage>
</organism>
<proteinExistence type="predicted"/>
<evidence type="ECO:0000256" key="1">
    <source>
        <dbReference type="SAM" id="MobiDB-lite"/>
    </source>
</evidence>
<evidence type="ECO:0000256" key="2">
    <source>
        <dbReference type="SAM" id="Phobius"/>
    </source>
</evidence>
<dbReference type="HOGENOM" id="CLU_2015146_0_0_1"/>
<evidence type="ECO:0000313" key="4">
    <source>
        <dbReference type="Proteomes" id="UP000016924"/>
    </source>
</evidence>
<dbReference type="AlphaFoldDB" id="R7Z4V9"/>
<feature type="transmembrane region" description="Helical" evidence="2">
    <location>
        <begin position="69"/>
        <end position="91"/>
    </location>
</feature>
<feature type="transmembrane region" description="Helical" evidence="2">
    <location>
        <begin position="29"/>
        <end position="48"/>
    </location>
</feature>
<dbReference type="Proteomes" id="UP000016924">
    <property type="component" value="Unassembled WGS sequence"/>
</dbReference>
<dbReference type="EMBL" id="JH767607">
    <property type="protein sequence ID" value="EON69118.1"/>
    <property type="molecule type" value="Genomic_DNA"/>
</dbReference>